<dbReference type="SMART" id="SM00829">
    <property type="entry name" value="PKS_ER"/>
    <property type="match status" value="1"/>
</dbReference>
<evidence type="ECO:0000259" key="1">
    <source>
        <dbReference type="SMART" id="SM00829"/>
    </source>
</evidence>
<sequence length="329" mass="34706">MEIIMRSIRFDTPAADIESLDARVRDIAPPVPADGQMLIEVRAAGVNPSDVKAALGRMPHAVWPRTPGRDWAGIVRSGPDNWIGAPVWGSGGDLGVGRDGSHAEWLVLDAAHVRRKPGVLTLEEAAGVGVPFVTAYEGLRRAGMPTADDVVLVFGANGKVGQAAIQLATARGATVIGVERGPGDYRGHASGDVSMIDASSRTVADAVRELTGGHGADIVYNTVGSPYFEAANASMAIGARQIFISTIERSVPFDIFAFYRGQHTFVGIDSLQLGPAAVAQILDTLAPGFGNGTLRPFPIGDDYVYPLEHAHDAYRAVLAGARERVILKP</sequence>
<dbReference type="PANTHER" id="PTHR43677">
    <property type="entry name" value="SHORT-CHAIN DEHYDROGENASE/REDUCTASE"/>
    <property type="match status" value="1"/>
</dbReference>
<accession>A0A0H2XS93</accession>
<dbReference type="InterPro" id="IPR020843">
    <property type="entry name" value="ER"/>
</dbReference>
<dbReference type="AlphaFoldDB" id="A0A0H2XS93"/>
<dbReference type="Pfam" id="PF00107">
    <property type="entry name" value="ADH_zinc_N"/>
    <property type="match status" value="1"/>
</dbReference>
<dbReference type="InterPro" id="IPR013154">
    <property type="entry name" value="ADH-like_N"/>
</dbReference>
<proteinExistence type="predicted"/>
<dbReference type="InterPro" id="IPR036291">
    <property type="entry name" value="NAD(P)-bd_dom_sf"/>
</dbReference>
<dbReference type="Pfam" id="PF08240">
    <property type="entry name" value="ADH_N"/>
    <property type="match status" value="1"/>
</dbReference>
<dbReference type="SUPFAM" id="SSF51735">
    <property type="entry name" value="NAD(P)-binding Rossmann-fold domains"/>
    <property type="match status" value="1"/>
</dbReference>
<reference evidence="2" key="1">
    <citation type="submission" date="2006-05" db="EMBL/GenBank/DDBJ databases">
        <title>Complete sequence of chromosome 1 of Burkholderia cenocepacia AU 1054.</title>
        <authorList>
            <consortium name="US DOE Joint Genome Institute"/>
            <person name="Copeland A."/>
            <person name="Lucas S."/>
            <person name="Lapidus A."/>
            <person name="Barry K."/>
            <person name="Detter J.C."/>
            <person name="Glavina del Rio T."/>
            <person name="Hammon N."/>
            <person name="Israni S."/>
            <person name="Dalin E."/>
            <person name="Tice H."/>
            <person name="Pitluck S."/>
            <person name="Chain P."/>
            <person name="Malfatti S."/>
            <person name="Shin M."/>
            <person name="Vergez L."/>
            <person name="Schmutz J."/>
            <person name="Larimer F."/>
            <person name="Land M."/>
            <person name="Hauser L."/>
            <person name="Kyrpides N."/>
            <person name="Lykidis A."/>
            <person name="LiPuma J.J."/>
            <person name="Konstantinidis K."/>
            <person name="Tiedje J.M."/>
            <person name="Richardson P."/>
        </authorList>
    </citation>
    <scope>NUCLEOTIDE SEQUENCE [LARGE SCALE GENOMIC DNA]</scope>
    <source>
        <strain evidence="2">AU 1054</strain>
    </source>
</reference>
<dbReference type="Gene3D" id="3.90.180.10">
    <property type="entry name" value="Medium-chain alcohol dehydrogenases, catalytic domain"/>
    <property type="match status" value="1"/>
</dbReference>
<dbReference type="GO" id="GO:0016491">
    <property type="term" value="F:oxidoreductase activity"/>
    <property type="evidence" value="ECO:0007669"/>
    <property type="project" value="InterPro"/>
</dbReference>
<organism evidence="2">
    <name type="scientific">Burkholderia orbicola (strain AU 1054)</name>
    <dbReference type="NCBI Taxonomy" id="331271"/>
    <lineage>
        <taxon>Bacteria</taxon>
        <taxon>Pseudomonadati</taxon>
        <taxon>Pseudomonadota</taxon>
        <taxon>Betaproteobacteria</taxon>
        <taxon>Burkholderiales</taxon>
        <taxon>Burkholderiaceae</taxon>
        <taxon>Burkholderia</taxon>
        <taxon>Burkholderia cepacia complex</taxon>
        <taxon>Burkholderia orbicola</taxon>
    </lineage>
</organism>
<evidence type="ECO:0000313" key="2">
    <source>
        <dbReference type="EMBL" id="ABF77513.1"/>
    </source>
</evidence>
<dbReference type="Gene3D" id="3.40.50.720">
    <property type="entry name" value="NAD(P)-binding Rossmann-like Domain"/>
    <property type="match status" value="1"/>
</dbReference>
<protein>
    <submittedName>
        <fullName evidence="2">Alcohol dehydrogenase, zinc-binding protein</fullName>
    </submittedName>
</protein>
<dbReference type="EMBL" id="CP000378">
    <property type="protein sequence ID" value="ABF77513.1"/>
    <property type="molecule type" value="Genomic_DNA"/>
</dbReference>
<dbReference type="PANTHER" id="PTHR43677:SF4">
    <property type="entry name" value="QUINONE OXIDOREDUCTASE-LIKE PROTEIN 2"/>
    <property type="match status" value="1"/>
</dbReference>
<gene>
    <name evidence="2" type="ordered locus">Bcen_2615</name>
</gene>
<feature type="domain" description="Enoyl reductase (ER)" evidence="1">
    <location>
        <begin position="15"/>
        <end position="327"/>
    </location>
</feature>
<dbReference type="HOGENOM" id="CLU_026673_3_1_4"/>
<dbReference type="InterPro" id="IPR011032">
    <property type="entry name" value="GroES-like_sf"/>
</dbReference>
<dbReference type="InterPro" id="IPR013149">
    <property type="entry name" value="ADH-like_C"/>
</dbReference>
<name>A0A0H2XS93_BURO1</name>
<dbReference type="InterPro" id="IPR051397">
    <property type="entry name" value="Zn-ADH-like_protein"/>
</dbReference>
<dbReference type="SUPFAM" id="SSF50129">
    <property type="entry name" value="GroES-like"/>
    <property type="match status" value="1"/>
</dbReference>